<keyword evidence="2 3" id="KW-1015">Disulfide bond</keyword>
<organism evidence="5 6">
    <name type="scientific">Schistosoma mattheei</name>
    <dbReference type="NCBI Taxonomy" id="31246"/>
    <lineage>
        <taxon>Eukaryota</taxon>
        <taxon>Metazoa</taxon>
        <taxon>Spiralia</taxon>
        <taxon>Lophotrochozoa</taxon>
        <taxon>Platyhelminthes</taxon>
        <taxon>Trematoda</taxon>
        <taxon>Digenea</taxon>
        <taxon>Strigeidida</taxon>
        <taxon>Schistosomatoidea</taxon>
        <taxon>Schistosomatidae</taxon>
        <taxon>Schistosoma</taxon>
    </lineage>
</organism>
<dbReference type="GO" id="GO:0005886">
    <property type="term" value="C:plasma membrane"/>
    <property type="evidence" value="ECO:0007669"/>
    <property type="project" value="TreeGrafter"/>
</dbReference>
<proteinExistence type="predicted"/>
<evidence type="ECO:0000313" key="5">
    <source>
        <dbReference type="Proteomes" id="UP000050791"/>
    </source>
</evidence>
<dbReference type="Pfam" id="PF01392">
    <property type="entry name" value="Fz"/>
    <property type="match status" value="1"/>
</dbReference>
<dbReference type="InterPro" id="IPR015526">
    <property type="entry name" value="Frizzled/SFRP"/>
</dbReference>
<dbReference type="GO" id="GO:0042813">
    <property type="term" value="F:Wnt receptor activity"/>
    <property type="evidence" value="ECO:0007669"/>
    <property type="project" value="TreeGrafter"/>
</dbReference>
<feature type="disulfide bond" evidence="3">
    <location>
        <begin position="59"/>
        <end position="83"/>
    </location>
</feature>
<dbReference type="InterPro" id="IPR036790">
    <property type="entry name" value="Frizzled_dom_sf"/>
</dbReference>
<dbReference type="WBParaSite" id="SMTH1_100070.1">
    <property type="protein sequence ID" value="SMTH1_100070.1"/>
    <property type="gene ID" value="SMTH1_100070"/>
</dbReference>
<dbReference type="InterPro" id="IPR020067">
    <property type="entry name" value="Frizzled_dom"/>
</dbReference>
<protein>
    <recommendedName>
        <fullName evidence="4">FZ domain-containing protein</fullName>
    </recommendedName>
</protein>
<evidence type="ECO:0000256" key="1">
    <source>
        <dbReference type="ARBA" id="ARBA00022473"/>
    </source>
</evidence>
<dbReference type="Gene3D" id="1.10.2000.10">
    <property type="entry name" value="Frizzled cysteine-rich domain"/>
    <property type="match status" value="1"/>
</dbReference>
<dbReference type="PANTHER" id="PTHR11309">
    <property type="entry name" value="FRIZZLED"/>
    <property type="match status" value="1"/>
</dbReference>
<dbReference type="PANTHER" id="PTHR11309:SF23">
    <property type="entry name" value="FRIZZLED-4"/>
    <property type="match status" value="1"/>
</dbReference>
<evidence type="ECO:0000256" key="3">
    <source>
        <dbReference type="PROSITE-ProRule" id="PRU00090"/>
    </source>
</evidence>
<dbReference type="GO" id="GO:0060070">
    <property type="term" value="P:canonical Wnt signaling pathway"/>
    <property type="evidence" value="ECO:0007669"/>
    <property type="project" value="TreeGrafter"/>
</dbReference>
<evidence type="ECO:0000256" key="2">
    <source>
        <dbReference type="ARBA" id="ARBA00023157"/>
    </source>
</evidence>
<dbReference type="SUPFAM" id="SSF63501">
    <property type="entry name" value="Frizzled cysteine-rich domain"/>
    <property type="match status" value="1"/>
</dbReference>
<sequence length="163" mass="18625">MPNLIGQETQFDARHQLQTFKPLITYKCSSKLNFFLCSIYTPMCDVNTHYLIGPCRPLCEHVRARCAPFLRVFDFNWPENLNCSRFPIKNSVGGAMCMEGPEDLEEDINSLKSAISSSSINNNNLELNDKFNKPNHIDLPLDPSMKQMLQVINLNNEKSITIK</sequence>
<evidence type="ECO:0000313" key="6">
    <source>
        <dbReference type="WBParaSite" id="SMTH1_100070.1"/>
    </source>
</evidence>
<dbReference type="SMART" id="SM00063">
    <property type="entry name" value="FRI"/>
    <property type="match status" value="1"/>
</dbReference>
<name>A0AA85APN9_9TREM</name>
<keyword evidence="1" id="KW-0217">Developmental protein</keyword>
<evidence type="ECO:0000259" key="4">
    <source>
        <dbReference type="PROSITE" id="PS50038"/>
    </source>
</evidence>
<dbReference type="GO" id="GO:0035567">
    <property type="term" value="P:non-canonical Wnt signaling pathway"/>
    <property type="evidence" value="ECO:0007669"/>
    <property type="project" value="TreeGrafter"/>
</dbReference>
<comment type="caution">
    <text evidence="3">Lacks conserved residue(s) required for the propagation of feature annotation.</text>
</comment>
<reference evidence="6" key="1">
    <citation type="submission" date="2023-11" db="UniProtKB">
        <authorList>
            <consortium name="WormBaseParasite"/>
        </authorList>
    </citation>
    <scope>IDENTIFICATION</scope>
</reference>
<dbReference type="Proteomes" id="UP000050791">
    <property type="component" value="Unassembled WGS sequence"/>
</dbReference>
<dbReference type="AlphaFoldDB" id="A0AA85APN9"/>
<dbReference type="GO" id="GO:0017147">
    <property type="term" value="F:Wnt-protein binding"/>
    <property type="evidence" value="ECO:0007669"/>
    <property type="project" value="TreeGrafter"/>
</dbReference>
<feature type="disulfide bond" evidence="3">
    <location>
        <begin position="28"/>
        <end position="66"/>
    </location>
</feature>
<accession>A0AA85APN9</accession>
<feature type="domain" description="FZ" evidence="4">
    <location>
        <begin position="1"/>
        <end position="100"/>
    </location>
</feature>
<dbReference type="PROSITE" id="PS50038">
    <property type="entry name" value="FZ"/>
    <property type="match status" value="1"/>
</dbReference>